<dbReference type="PANTHER" id="PTHR30047:SF7">
    <property type="entry name" value="HIGH-AFFINITY CHOLINE TRANSPORT PROTEIN"/>
    <property type="match status" value="1"/>
</dbReference>
<dbReference type="Proteomes" id="UP000291469">
    <property type="component" value="Chromosome"/>
</dbReference>
<evidence type="ECO:0000313" key="10">
    <source>
        <dbReference type="Proteomes" id="UP000291469"/>
    </source>
</evidence>
<organism evidence="9 10">
    <name type="scientific">Egibacter rhizosphaerae</name>
    <dbReference type="NCBI Taxonomy" id="1670831"/>
    <lineage>
        <taxon>Bacteria</taxon>
        <taxon>Bacillati</taxon>
        <taxon>Actinomycetota</taxon>
        <taxon>Nitriliruptoria</taxon>
        <taxon>Egibacterales</taxon>
        <taxon>Egibacteraceae</taxon>
        <taxon>Egibacter</taxon>
    </lineage>
</organism>
<feature type="transmembrane region" description="Helical" evidence="8">
    <location>
        <begin position="189"/>
        <end position="213"/>
    </location>
</feature>
<dbReference type="PANTHER" id="PTHR30047">
    <property type="entry name" value="HIGH-AFFINITY CHOLINE TRANSPORT PROTEIN-RELATED"/>
    <property type="match status" value="1"/>
</dbReference>
<dbReference type="PROSITE" id="PS01303">
    <property type="entry name" value="BCCT"/>
    <property type="match status" value="1"/>
</dbReference>
<protein>
    <submittedName>
        <fullName evidence="9">BCCT family transporter</fullName>
    </submittedName>
</protein>
<evidence type="ECO:0000256" key="8">
    <source>
        <dbReference type="SAM" id="Phobius"/>
    </source>
</evidence>
<dbReference type="OrthoDB" id="9775735at2"/>
<dbReference type="AlphaFoldDB" id="A0A411YKV2"/>
<dbReference type="InterPro" id="IPR018093">
    <property type="entry name" value="BCCT_CS"/>
</dbReference>
<feature type="transmembrane region" description="Helical" evidence="8">
    <location>
        <begin position="82"/>
        <end position="103"/>
    </location>
</feature>
<dbReference type="KEGG" id="erz:ER308_01505"/>
<feature type="transmembrane region" description="Helical" evidence="8">
    <location>
        <begin position="440"/>
        <end position="458"/>
    </location>
</feature>
<dbReference type="GO" id="GO:0005886">
    <property type="term" value="C:plasma membrane"/>
    <property type="evidence" value="ECO:0007669"/>
    <property type="project" value="UniProtKB-SubCell"/>
</dbReference>
<dbReference type="EMBL" id="CP036402">
    <property type="protein sequence ID" value="QBI21854.1"/>
    <property type="molecule type" value="Genomic_DNA"/>
</dbReference>
<feature type="transmembrane region" description="Helical" evidence="8">
    <location>
        <begin position="393"/>
        <end position="413"/>
    </location>
</feature>
<keyword evidence="10" id="KW-1185">Reference proteome</keyword>
<dbReference type="NCBIfam" id="TIGR00842">
    <property type="entry name" value="bcct"/>
    <property type="match status" value="1"/>
</dbReference>
<name>A0A411YKV2_9ACTN</name>
<gene>
    <name evidence="9" type="ORF">ER308_01505</name>
</gene>
<evidence type="ECO:0000256" key="4">
    <source>
        <dbReference type="ARBA" id="ARBA00022475"/>
    </source>
</evidence>
<keyword evidence="5 8" id="KW-0812">Transmembrane</keyword>
<dbReference type="GO" id="GO:0022857">
    <property type="term" value="F:transmembrane transporter activity"/>
    <property type="evidence" value="ECO:0007669"/>
    <property type="project" value="InterPro"/>
</dbReference>
<feature type="transmembrane region" description="Helical" evidence="8">
    <location>
        <begin position="464"/>
        <end position="487"/>
    </location>
</feature>
<keyword evidence="7 8" id="KW-0472">Membrane</keyword>
<evidence type="ECO:0000256" key="2">
    <source>
        <dbReference type="ARBA" id="ARBA00005658"/>
    </source>
</evidence>
<evidence type="ECO:0000256" key="5">
    <source>
        <dbReference type="ARBA" id="ARBA00022692"/>
    </source>
</evidence>
<feature type="transmembrane region" description="Helical" evidence="8">
    <location>
        <begin position="257"/>
        <end position="277"/>
    </location>
</feature>
<evidence type="ECO:0000256" key="7">
    <source>
        <dbReference type="ARBA" id="ARBA00023136"/>
    </source>
</evidence>
<keyword evidence="3" id="KW-0813">Transport</keyword>
<comment type="subcellular location">
    <subcellularLocation>
        <location evidence="1">Cell membrane</location>
        <topology evidence="1">Multi-pass membrane protein</topology>
    </subcellularLocation>
</comment>
<accession>A0A411YKV2</accession>
<sequence length="511" mass="53787">MRPQVFGPAAGLIVLFVALGAAFPDVLADVFTTLQEQIADRLGWFYLTAMTVFLVFVGWLALSPYGKTPLGEDDDEPDYSYLSWFSMLFAAGMGIGLLFFAVAEPISHFGIDQPPGAAAEPGTAGAATEAMNRTFFHWGLHAWGVYALVGLALCYFAYRRHLPLTLRSAFYPLLGDRIQGWMGDAVDTLAIVGTLFGVATSLGIGAVQINAGLDAVLGTGTAPTIQLGLIAGITAIATGSVVLGLDRGIRRLSITTISLGGLLLLFVLLAGPSVFIFERLVSNLGTYVASLPGMSLETEAFAAGDWQADWTIFYWGWWISWSPFVGMFIARVSRGRTIREFIAGVVLVPTAVTAVVLSVLGETAFFRELFGEGGVVAAAEETLDVALFAMLEGLPATTVTSIVAILIIAAFFITSSDSGSLVDDIHASGGSLAPHKATRVFWAVAEGSVAGVLLLAGGETGLEALQQASIATGVPLAILLLAICVSITKSLRKEARTGRHESLAPESSGVE</sequence>
<proteinExistence type="inferred from homology"/>
<dbReference type="InterPro" id="IPR000060">
    <property type="entry name" value="BCCT_transptr"/>
</dbReference>
<comment type="similarity">
    <text evidence="2">Belongs to the BCCT transporter (TC 2.A.15) family.</text>
</comment>
<feature type="transmembrane region" description="Helical" evidence="8">
    <location>
        <begin position="140"/>
        <end position="158"/>
    </location>
</feature>
<feature type="transmembrane region" description="Helical" evidence="8">
    <location>
        <begin position="312"/>
        <end position="329"/>
    </location>
</feature>
<feature type="transmembrane region" description="Helical" evidence="8">
    <location>
        <begin position="341"/>
        <end position="360"/>
    </location>
</feature>
<evidence type="ECO:0000256" key="3">
    <source>
        <dbReference type="ARBA" id="ARBA00022448"/>
    </source>
</evidence>
<dbReference type="Pfam" id="PF02028">
    <property type="entry name" value="BCCT"/>
    <property type="match status" value="1"/>
</dbReference>
<keyword evidence="4" id="KW-1003">Cell membrane</keyword>
<feature type="transmembrane region" description="Helical" evidence="8">
    <location>
        <begin position="44"/>
        <end position="62"/>
    </location>
</feature>
<evidence type="ECO:0000313" key="9">
    <source>
        <dbReference type="EMBL" id="QBI21854.1"/>
    </source>
</evidence>
<feature type="transmembrane region" description="Helical" evidence="8">
    <location>
        <begin position="225"/>
        <end position="245"/>
    </location>
</feature>
<keyword evidence="6 8" id="KW-1133">Transmembrane helix</keyword>
<reference evidence="9 10" key="1">
    <citation type="submission" date="2019-01" db="EMBL/GenBank/DDBJ databases">
        <title>Egibacter rhizosphaerae EGI 80759T.</title>
        <authorList>
            <person name="Chen D.-D."/>
            <person name="Tian Y."/>
            <person name="Jiao J.-Y."/>
            <person name="Zhang X.-T."/>
            <person name="Zhang Y.-G."/>
            <person name="Zhang Y."/>
            <person name="Xiao M."/>
            <person name="Shu W.-S."/>
            <person name="Li W.-J."/>
        </authorList>
    </citation>
    <scope>NUCLEOTIDE SEQUENCE [LARGE SCALE GENOMIC DNA]</scope>
    <source>
        <strain evidence="9 10">EGI 80759</strain>
    </source>
</reference>
<evidence type="ECO:0000256" key="6">
    <source>
        <dbReference type="ARBA" id="ARBA00022989"/>
    </source>
</evidence>
<evidence type="ECO:0000256" key="1">
    <source>
        <dbReference type="ARBA" id="ARBA00004651"/>
    </source>
</evidence>